<dbReference type="OrthoDB" id="10286587at2759"/>
<evidence type="ECO:0000313" key="2">
    <source>
        <dbReference type="Proteomes" id="UP000000600"/>
    </source>
</evidence>
<dbReference type="EMBL" id="CT867997">
    <property type="protein sequence ID" value="CAK58523.1"/>
    <property type="molecule type" value="Genomic_DNA"/>
</dbReference>
<dbReference type="AlphaFoldDB" id="A0BJ06"/>
<protein>
    <submittedName>
        <fullName evidence="1">Uncharacterized protein</fullName>
    </submittedName>
</protein>
<dbReference type="HOGENOM" id="CLU_2019700_0_0_1"/>
<proteinExistence type="predicted"/>
<dbReference type="RefSeq" id="XP_001425921.1">
    <property type="nucleotide sequence ID" value="XM_001425884.1"/>
</dbReference>
<sequence length="125" mass="14674">MGNHCIAEVIIEEDDEVFAKSSIQASNLNHFFSQKYKMEADEDYLQNLIDQIEPGFSVQFEMIKRKKRIRGGSNFESVIYNKDNTLKKLKPSLKQISHNSIFMREHSNKTVRWESQCYSSDSFKQ</sequence>
<organism evidence="1 2">
    <name type="scientific">Paramecium tetraurelia</name>
    <dbReference type="NCBI Taxonomy" id="5888"/>
    <lineage>
        <taxon>Eukaryota</taxon>
        <taxon>Sar</taxon>
        <taxon>Alveolata</taxon>
        <taxon>Ciliophora</taxon>
        <taxon>Intramacronucleata</taxon>
        <taxon>Oligohymenophorea</taxon>
        <taxon>Peniculida</taxon>
        <taxon>Parameciidae</taxon>
        <taxon>Paramecium</taxon>
    </lineage>
</organism>
<dbReference type="KEGG" id="ptm:GSPATT00004896001"/>
<accession>A0BJ06</accession>
<dbReference type="Proteomes" id="UP000000600">
    <property type="component" value="Unassembled WGS sequence"/>
</dbReference>
<reference evidence="1 2" key="1">
    <citation type="journal article" date="2006" name="Nature">
        <title>Global trends of whole-genome duplications revealed by the ciliate Paramecium tetraurelia.</title>
        <authorList>
            <consortium name="Genoscope"/>
            <person name="Aury J.-M."/>
            <person name="Jaillon O."/>
            <person name="Duret L."/>
            <person name="Noel B."/>
            <person name="Jubin C."/>
            <person name="Porcel B.M."/>
            <person name="Segurens B."/>
            <person name="Daubin V."/>
            <person name="Anthouard V."/>
            <person name="Aiach N."/>
            <person name="Arnaiz O."/>
            <person name="Billaut A."/>
            <person name="Beisson J."/>
            <person name="Blanc I."/>
            <person name="Bouhouche K."/>
            <person name="Camara F."/>
            <person name="Duharcourt S."/>
            <person name="Guigo R."/>
            <person name="Gogendeau D."/>
            <person name="Katinka M."/>
            <person name="Keller A.-M."/>
            <person name="Kissmehl R."/>
            <person name="Klotz C."/>
            <person name="Koll F."/>
            <person name="Le Moue A."/>
            <person name="Lepere C."/>
            <person name="Malinsky S."/>
            <person name="Nowacki M."/>
            <person name="Nowak J.K."/>
            <person name="Plattner H."/>
            <person name="Poulain J."/>
            <person name="Ruiz F."/>
            <person name="Serrano V."/>
            <person name="Zagulski M."/>
            <person name="Dessen P."/>
            <person name="Betermier M."/>
            <person name="Weissenbach J."/>
            <person name="Scarpelli C."/>
            <person name="Schachter V."/>
            <person name="Sperling L."/>
            <person name="Meyer E."/>
            <person name="Cohen J."/>
            <person name="Wincker P."/>
        </authorList>
    </citation>
    <scope>NUCLEOTIDE SEQUENCE [LARGE SCALE GENOMIC DNA]</scope>
    <source>
        <strain evidence="1 2">Stock d4-2</strain>
    </source>
</reference>
<dbReference type="InParanoid" id="A0BJ06"/>
<dbReference type="GeneID" id="5011705"/>
<dbReference type="OMA" id="SHNSIFM"/>
<name>A0BJ06_PARTE</name>
<keyword evidence="2" id="KW-1185">Reference proteome</keyword>
<gene>
    <name evidence="1" type="ORF">GSPATT00004896001</name>
</gene>
<evidence type="ECO:0000313" key="1">
    <source>
        <dbReference type="EMBL" id="CAK58523.1"/>
    </source>
</evidence>